<evidence type="ECO:0008006" key="5">
    <source>
        <dbReference type="Google" id="ProtNLM"/>
    </source>
</evidence>
<comment type="caution">
    <text evidence="3">The sequence shown here is derived from an EMBL/GenBank/DDBJ whole genome shotgun (WGS) entry which is preliminary data.</text>
</comment>
<evidence type="ECO:0000256" key="1">
    <source>
        <dbReference type="SAM" id="Coils"/>
    </source>
</evidence>
<feature type="region of interest" description="Disordered" evidence="2">
    <location>
        <begin position="102"/>
        <end position="123"/>
    </location>
</feature>
<dbReference type="EMBL" id="PQFF01000070">
    <property type="protein sequence ID" value="RHZ84846.1"/>
    <property type="molecule type" value="Genomic_DNA"/>
</dbReference>
<organism evidence="3 4">
    <name type="scientific">Diversispora epigaea</name>
    <dbReference type="NCBI Taxonomy" id="1348612"/>
    <lineage>
        <taxon>Eukaryota</taxon>
        <taxon>Fungi</taxon>
        <taxon>Fungi incertae sedis</taxon>
        <taxon>Mucoromycota</taxon>
        <taxon>Glomeromycotina</taxon>
        <taxon>Glomeromycetes</taxon>
        <taxon>Diversisporales</taxon>
        <taxon>Diversisporaceae</taxon>
        <taxon>Diversispora</taxon>
    </lineage>
</organism>
<sequence>MQSEVDSLKQRISELEAEKAELEAKNAELLKQVTEESTKREVENVELKARIAKLEQIAEENTELKDRITKLEQKQIQVITNEQEASPTKDISQHINYEKGITSDPLPEIEYSSTQPESSNSGKSKIFSCAILKLYILYL</sequence>
<reference evidence="3 4" key="1">
    <citation type="submission" date="2018-08" db="EMBL/GenBank/DDBJ databases">
        <title>Genome and evolution of the arbuscular mycorrhizal fungus Diversispora epigaea (formerly Glomus versiforme) and its bacterial endosymbionts.</title>
        <authorList>
            <person name="Sun X."/>
            <person name="Fei Z."/>
            <person name="Harrison M."/>
        </authorList>
    </citation>
    <scope>NUCLEOTIDE SEQUENCE [LARGE SCALE GENOMIC DNA]</scope>
    <source>
        <strain evidence="3 4">IT104</strain>
    </source>
</reference>
<accession>A0A397JFV2</accession>
<evidence type="ECO:0000313" key="4">
    <source>
        <dbReference type="Proteomes" id="UP000266861"/>
    </source>
</evidence>
<proteinExistence type="predicted"/>
<dbReference type="OrthoDB" id="2439280at2759"/>
<dbReference type="AlphaFoldDB" id="A0A397JFV2"/>
<feature type="compositionally biased region" description="Polar residues" evidence="2">
    <location>
        <begin position="111"/>
        <end position="123"/>
    </location>
</feature>
<name>A0A397JFV2_9GLOM</name>
<evidence type="ECO:0000256" key="2">
    <source>
        <dbReference type="SAM" id="MobiDB-lite"/>
    </source>
</evidence>
<evidence type="ECO:0000313" key="3">
    <source>
        <dbReference type="EMBL" id="RHZ84846.1"/>
    </source>
</evidence>
<keyword evidence="1" id="KW-0175">Coiled coil</keyword>
<protein>
    <recommendedName>
        <fullName evidence="5">NUDE domain-containing protein</fullName>
    </recommendedName>
</protein>
<dbReference type="Proteomes" id="UP000266861">
    <property type="component" value="Unassembled WGS sequence"/>
</dbReference>
<keyword evidence="4" id="KW-1185">Reference proteome</keyword>
<feature type="coiled-coil region" evidence="1">
    <location>
        <begin position="5"/>
        <end position="74"/>
    </location>
</feature>
<gene>
    <name evidence="3" type="ORF">Glove_74g87</name>
</gene>